<keyword evidence="2" id="KW-0472">Membrane</keyword>
<evidence type="ECO:0000313" key="4">
    <source>
        <dbReference type="EMBL" id="KUG60565.1"/>
    </source>
</evidence>
<feature type="transmembrane region" description="Helical" evidence="2">
    <location>
        <begin position="282"/>
        <end position="304"/>
    </location>
</feature>
<protein>
    <recommendedName>
        <fullName evidence="3">Phage shock protein PspC N-terminal domain-containing protein</fullName>
    </recommendedName>
</protein>
<feature type="transmembrane region" description="Helical" evidence="2">
    <location>
        <begin position="94"/>
        <end position="112"/>
    </location>
</feature>
<evidence type="ECO:0000313" key="5">
    <source>
        <dbReference type="Proteomes" id="UP000054023"/>
    </source>
</evidence>
<reference evidence="5" key="1">
    <citation type="submission" date="2015-12" db="EMBL/GenBank/DDBJ databases">
        <authorList>
            <person name="Nair G.R."/>
            <person name="Kaur G."/>
            <person name="Mayilraj S."/>
        </authorList>
    </citation>
    <scope>NUCLEOTIDE SEQUENCE [LARGE SCALE GENOMIC DNA]</scope>
    <source>
        <strain evidence="5">CD08_7</strain>
    </source>
</reference>
<sequence length="469" mass="48909">MDNQKPETGRRFFDWMRTTGLTRPEEGWLGGIFAGISLKVGWDAALVRGLGVVAFIIFFSPAALLYGLAWMFVPDRAGRIHAQQAVRGDYTSGFIGGAVLAVIGALNIFTPVSVAGPLAVLLNLVILAAVAWLVYVMVRNHRRNSGAAQTAGSAPAGADGGSAPGRFGTSGQDAPGKAEAGSSKPPRADGRPAWYPKEESPTASPALGPTAQASAAGTAGGHPSPAVTPASSVSTRSRESRTQDSPRERAARRRRRQLSWGLGMLAVPIIVGLAWLGGTLGLSTITVALAATAGLVLILGLTHFTAALQGRHGTPGLLGLSTAVMLVLFAGQSASGFGGGANHVFGDYSTSESQVQSVFSNTTVDLRELPAQDGPADPVAWDAQVNQAFSNATVIVPDETRVIVSNGQALSNLEILTQDERLERSGISGDDLVIGPEESQDEIHLELNSAFGNTTIYDSTTYEQEEAEL</sequence>
<dbReference type="STRING" id="317018.AVL63_09395"/>
<feature type="domain" description="Phage shock protein PspC N-terminal" evidence="3">
    <location>
        <begin position="21"/>
        <end position="75"/>
    </location>
</feature>
<evidence type="ECO:0000256" key="1">
    <source>
        <dbReference type="SAM" id="MobiDB-lite"/>
    </source>
</evidence>
<feature type="compositionally biased region" description="Low complexity" evidence="1">
    <location>
        <begin position="147"/>
        <end position="157"/>
    </location>
</feature>
<feature type="region of interest" description="Disordered" evidence="1">
    <location>
        <begin position="147"/>
        <end position="252"/>
    </location>
</feature>
<feature type="compositionally biased region" description="Low complexity" evidence="1">
    <location>
        <begin position="208"/>
        <end position="235"/>
    </location>
</feature>
<keyword evidence="5" id="KW-1185">Reference proteome</keyword>
<feature type="compositionally biased region" description="Basic and acidic residues" evidence="1">
    <location>
        <begin position="186"/>
        <end position="200"/>
    </location>
</feature>
<feature type="transmembrane region" description="Helical" evidence="2">
    <location>
        <begin position="50"/>
        <end position="73"/>
    </location>
</feature>
<name>A0A0W8IKS4_9MICC</name>
<gene>
    <name evidence="4" type="ORF">AVL63_09395</name>
</gene>
<dbReference type="EMBL" id="LQBM01000001">
    <property type="protein sequence ID" value="KUG60565.1"/>
    <property type="molecule type" value="Genomic_DNA"/>
</dbReference>
<keyword evidence="2" id="KW-1133">Transmembrane helix</keyword>
<dbReference type="InterPro" id="IPR007168">
    <property type="entry name" value="Phageshock_PspC_N"/>
</dbReference>
<evidence type="ECO:0000259" key="3">
    <source>
        <dbReference type="Pfam" id="PF04024"/>
    </source>
</evidence>
<evidence type="ECO:0000256" key="2">
    <source>
        <dbReference type="SAM" id="Phobius"/>
    </source>
</evidence>
<keyword evidence="2" id="KW-0812">Transmembrane</keyword>
<proteinExistence type="predicted"/>
<dbReference type="Proteomes" id="UP000054023">
    <property type="component" value="Unassembled WGS sequence"/>
</dbReference>
<feature type="compositionally biased region" description="Basic and acidic residues" evidence="1">
    <location>
        <begin position="236"/>
        <end position="249"/>
    </location>
</feature>
<organism evidence="4 5">
    <name type="scientific">Nesterenkonia jeotgali</name>
    <dbReference type="NCBI Taxonomy" id="317018"/>
    <lineage>
        <taxon>Bacteria</taxon>
        <taxon>Bacillati</taxon>
        <taxon>Actinomycetota</taxon>
        <taxon>Actinomycetes</taxon>
        <taxon>Micrococcales</taxon>
        <taxon>Micrococcaceae</taxon>
        <taxon>Nesterenkonia</taxon>
    </lineage>
</organism>
<comment type="caution">
    <text evidence="4">The sequence shown here is derived from an EMBL/GenBank/DDBJ whole genome shotgun (WGS) entry which is preliminary data.</text>
</comment>
<dbReference type="Pfam" id="PF04024">
    <property type="entry name" value="PspC"/>
    <property type="match status" value="1"/>
</dbReference>
<dbReference type="AlphaFoldDB" id="A0A0W8IKS4"/>
<dbReference type="RefSeq" id="WP_058887540.1">
    <property type="nucleotide sequence ID" value="NZ_LQBM01000001.1"/>
</dbReference>
<feature type="transmembrane region" description="Helical" evidence="2">
    <location>
        <begin position="258"/>
        <end position="276"/>
    </location>
</feature>
<feature type="transmembrane region" description="Helical" evidence="2">
    <location>
        <begin position="118"/>
        <end position="138"/>
    </location>
</feature>
<accession>A0A0W8IKS4</accession>
<feature type="transmembrane region" description="Helical" evidence="2">
    <location>
        <begin position="316"/>
        <end position="334"/>
    </location>
</feature>